<evidence type="ECO:0000313" key="1">
    <source>
        <dbReference type="EMBL" id="GIY06210.1"/>
    </source>
</evidence>
<proteinExistence type="predicted"/>
<evidence type="ECO:0000313" key="2">
    <source>
        <dbReference type="Proteomes" id="UP001054945"/>
    </source>
</evidence>
<dbReference type="EMBL" id="BPLR01005937">
    <property type="protein sequence ID" value="GIY06210.1"/>
    <property type="molecule type" value="Genomic_DNA"/>
</dbReference>
<keyword evidence="2" id="KW-1185">Reference proteome</keyword>
<accession>A0AAV4Q9S5</accession>
<gene>
    <name evidence="1" type="ORF">CEXT_41041</name>
</gene>
<dbReference type="Proteomes" id="UP001054945">
    <property type="component" value="Unassembled WGS sequence"/>
</dbReference>
<comment type="caution">
    <text evidence="1">The sequence shown here is derived from an EMBL/GenBank/DDBJ whole genome shotgun (WGS) entry which is preliminary data.</text>
</comment>
<protein>
    <submittedName>
        <fullName evidence="1">Uncharacterized protein</fullName>
    </submittedName>
</protein>
<sequence length="83" mass="9378">MNTPHPSTYLQNPDFNTIENLCGPVGTTSKTPKSASPIILGGLRDQILSKRFQMDATYQQNLVDSFLTESWWLVQRLSYKVST</sequence>
<name>A0AAV4Q9S5_CAEEX</name>
<organism evidence="1 2">
    <name type="scientific">Caerostris extrusa</name>
    <name type="common">Bark spider</name>
    <name type="synonym">Caerostris bankana</name>
    <dbReference type="NCBI Taxonomy" id="172846"/>
    <lineage>
        <taxon>Eukaryota</taxon>
        <taxon>Metazoa</taxon>
        <taxon>Ecdysozoa</taxon>
        <taxon>Arthropoda</taxon>
        <taxon>Chelicerata</taxon>
        <taxon>Arachnida</taxon>
        <taxon>Araneae</taxon>
        <taxon>Araneomorphae</taxon>
        <taxon>Entelegynae</taxon>
        <taxon>Araneoidea</taxon>
        <taxon>Araneidae</taxon>
        <taxon>Caerostris</taxon>
    </lineage>
</organism>
<reference evidence="1 2" key="1">
    <citation type="submission" date="2021-06" db="EMBL/GenBank/DDBJ databases">
        <title>Caerostris extrusa draft genome.</title>
        <authorList>
            <person name="Kono N."/>
            <person name="Arakawa K."/>
        </authorList>
    </citation>
    <scope>NUCLEOTIDE SEQUENCE [LARGE SCALE GENOMIC DNA]</scope>
</reference>
<dbReference type="AlphaFoldDB" id="A0AAV4Q9S5"/>